<evidence type="ECO:0000313" key="2">
    <source>
        <dbReference type="EMBL" id="EZF56090.1"/>
    </source>
</evidence>
<feature type="region of interest" description="Disordered" evidence="1">
    <location>
        <begin position="246"/>
        <end position="273"/>
    </location>
</feature>
<organism evidence="2">
    <name type="scientific">Trichophyton rubrum CBS 288.86</name>
    <dbReference type="NCBI Taxonomy" id="1215330"/>
    <lineage>
        <taxon>Eukaryota</taxon>
        <taxon>Fungi</taxon>
        <taxon>Dikarya</taxon>
        <taxon>Ascomycota</taxon>
        <taxon>Pezizomycotina</taxon>
        <taxon>Eurotiomycetes</taxon>
        <taxon>Eurotiomycetidae</taxon>
        <taxon>Onygenales</taxon>
        <taxon>Arthrodermataceae</taxon>
        <taxon>Trichophyton</taxon>
    </lineage>
</organism>
<dbReference type="HOGENOM" id="CLU_900768_0_0_1"/>
<reference evidence="2" key="1">
    <citation type="submission" date="2014-02" db="EMBL/GenBank/DDBJ databases">
        <title>The Genome Sequence of Trichophyton rubrum (morphotype fischeri) CBS 288.86.</title>
        <authorList>
            <consortium name="The Broad Institute Genomics Platform"/>
            <person name="Cuomo C.A."/>
            <person name="White T.C."/>
            <person name="Graser Y."/>
            <person name="Martinez-Rossi N."/>
            <person name="Heitman J."/>
            <person name="Young S.K."/>
            <person name="Zeng Q."/>
            <person name="Gargeya S."/>
            <person name="Abouelleil A."/>
            <person name="Alvarado L."/>
            <person name="Chapman S.B."/>
            <person name="Gainer-Dewar J."/>
            <person name="Goldberg J."/>
            <person name="Griggs A."/>
            <person name="Gujja S."/>
            <person name="Hansen M."/>
            <person name="Howarth C."/>
            <person name="Imamovic A."/>
            <person name="Larimer J."/>
            <person name="Martinez D."/>
            <person name="Murphy C."/>
            <person name="Pearson M.D."/>
            <person name="Persinoti G."/>
            <person name="Poon T."/>
            <person name="Priest M."/>
            <person name="Roberts A.D."/>
            <person name="Saif S."/>
            <person name="Shea T.D."/>
            <person name="Sykes S.N."/>
            <person name="Wortman J."/>
            <person name="Nusbaum C."/>
            <person name="Birren B."/>
        </authorList>
    </citation>
    <scope>NUCLEOTIDE SEQUENCE [LARGE SCALE GENOMIC DNA]</scope>
    <source>
        <strain evidence="2">CBS 288.86</strain>
    </source>
</reference>
<name>A0A022WCI8_TRIRU</name>
<proteinExistence type="predicted"/>
<feature type="compositionally biased region" description="Basic and acidic residues" evidence="1">
    <location>
        <begin position="63"/>
        <end position="86"/>
    </location>
</feature>
<feature type="region of interest" description="Disordered" evidence="1">
    <location>
        <begin position="52"/>
        <end position="105"/>
    </location>
</feature>
<evidence type="ECO:0000256" key="1">
    <source>
        <dbReference type="SAM" id="MobiDB-lite"/>
    </source>
</evidence>
<dbReference type="OrthoDB" id="4173787at2759"/>
<feature type="compositionally biased region" description="Acidic residues" evidence="1">
    <location>
        <begin position="246"/>
        <end position="271"/>
    </location>
</feature>
<dbReference type="AlphaFoldDB" id="A0A022WCI8"/>
<feature type="compositionally biased region" description="Low complexity" evidence="1">
    <location>
        <begin position="87"/>
        <end position="105"/>
    </location>
</feature>
<protein>
    <submittedName>
        <fullName evidence="2">Uncharacterized protein</fullName>
    </submittedName>
</protein>
<dbReference type="Proteomes" id="UP000023758">
    <property type="component" value="Unassembled WGS sequence"/>
</dbReference>
<dbReference type="EMBL" id="KK207727">
    <property type="protein sequence ID" value="EZF56090.1"/>
    <property type="molecule type" value="Genomic_DNA"/>
</dbReference>
<sequence>MTSLYFQEPSSRVWDYLEQMETDWIHESSIASDNNANSGELTWGAQFSHFPKQKPTATRARSLRREPSDASSGYRREFLSRRDRSDSGSSFSSMSTNSRLSSSLASHDRPVDLSSVIQCLSSQLGFDLNETFNCANKYSKPVKSSKARPSALVATAPKIKSTKTPKARHEFVLQVPYAHKPATTVEYDSMMSALNTPVKAATAPAIPKADHKNTETKDSGVKKSKSTRKVSFAEVVQELPIAFEAEVEAEPEPEPEMITDGGSDSDSDSDSVPEAVFLNVDTVMQNARRVRHVEIRDAEEEENDYITIYQS</sequence>
<feature type="compositionally biased region" description="Basic and acidic residues" evidence="1">
    <location>
        <begin position="208"/>
        <end position="221"/>
    </location>
</feature>
<gene>
    <name evidence="2" type="ORF">H103_01342</name>
</gene>
<accession>A0A022WCI8</accession>
<feature type="region of interest" description="Disordered" evidence="1">
    <location>
        <begin position="202"/>
        <end position="222"/>
    </location>
</feature>